<comment type="caution">
    <text evidence="1">The sequence shown here is derived from an EMBL/GenBank/DDBJ whole genome shotgun (WGS) entry which is preliminary data.</text>
</comment>
<sequence length="186" mass="21542">MGFGQFGAEGIEGGRALARSLDERTFDYDVGWWRSEEERLRRAVRYLTRKTGGSAALHAHGVQEDAGALAAWLEEPAVPDADQRQRLEKAFRDLRRRNITPSVIRQLNTRGGTRIEITPVAQEGVQDRHRRQLRLRVKNLYRWDDIVRAWAQQDTLQMEHLWADIIGDLDSDYRKYEYVSYIGICG</sequence>
<dbReference type="RefSeq" id="WP_167986619.1">
    <property type="nucleotide sequence ID" value="NZ_JAATEJ010000034.1"/>
</dbReference>
<dbReference type="Proteomes" id="UP000734511">
    <property type="component" value="Unassembled WGS sequence"/>
</dbReference>
<dbReference type="EMBL" id="JAATEJ010000034">
    <property type="protein sequence ID" value="NJP47785.1"/>
    <property type="molecule type" value="Genomic_DNA"/>
</dbReference>
<name>A0ABX0ZV40_9ACTN</name>
<accession>A0ABX0ZV40</accession>
<evidence type="ECO:0000313" key="2">
    <source>
        <dbReference type="Proteomes" id="UP000734511"/>
    </source>
</evidence>
<protein>
    <submittedName>
        <fullName evidence="1">Transcriptional regulator</fullName>
    </submittedName>
</protein>
<gene>
    <name evidence="1" type="ORF">HCN08_30910</name>
</gene>
<proteinExistence type="predicted"/>
<organism evidence="1 2">
    <name type="scientific">Actinacidiphila epipremni</name>
    <dbReference type="NCBI Taxonomy" id="2053013"/>
    <lineage>
        <taxon>Bacteria</taxon>
        <taxon>Bacillati</taxon>
        <taxon>Actinomycetota</taxon>
        <taxon>Actinomycetes</taxon>
        <taxon>Kitasatosporales</taxon>
        <taxon>Streptomycetaceae</taxon>
        <taxon>Actinacidiphila</taxon>
    </lineage>
</organism>
<reference evidence="1 2" key="1">
    <citation type="submission" date="2020-03" db="EMBL/GenBank/DDBJ databases">
        <title>WGS of actinomycetes isolated from Thailand.</title>
        <authorList>
            <person name="Thawai C."/>
        </authorList>
    </citation>
    <scope>NUCLEOTIDE SEQUENCE [LARGE SCALE GENOMIC DNA]</scope>
    <source>
        <strain evidence="1 2">PRB2-1</strain>
    </source>
</reference>
<evidence type="ECO:0000313" key="1">
    <source>
        <dbReference type="EMBL" id="NJP47785.1"/>
    </source>
</evidence>
<keyword evidence="2" id="KW-1185">Reference proteome</keyword>